<keyword evidence="3" id="KW-1185">Reference proteome</keyword>
<feature type="region of interest" description="Disordered" evidence="1">
    <location>
        <begin position="1"/>
        <end position="22"/>
    </location>
</feature>
<reference evidence="2 3" key="1">
    <citation type="journal article" date="2020" name="BMC Genomics">
        <title>Intraspecific diversification of the crop wild relative Brassica cretica Lam. using demographic model selection.</title>
        <authorList>
            <person name="Kioukis A."/>
            <person name="Michalopoulou V.A."/>
            <person name="Briers L."/>
            <person name="Pirintsos S."/>
            <person name="Studholme D.J."/>
            <person name="Pavlidis P."/>
            <person name="Sarris P.F."/>
        </authorList>
    </citation>
    <scope>NUCLEOTIDE SEQUENCE [LARGE SCALE GENOMIC DNA]</scope>
    <source>
        <strain evidence="3">cv. PFS-1207/04</strain>
    </source>
</reference>
<protein>
    <submittedName>
        <fullName evidence="2">Uncharacterized protein</fullName>
    </submittedName>
</protein>
<gene>
    <name evidence="2" type="ORF">DY000_02017028</name>
</gene>
<proteinExistence type="predicted"/>
<evidence type="ECO:0000313" key="3">
    <source>
        <dbReference type="Proteomes" id="UP000266723"/>
    </source>
</evidence>
<organism evidence="2 3">
    <name type="scientific">Brassica cretica</name>
    <name type="common">Mustard</name>
    <dbReference type="NCBI Taxonomy" id="69181"/>
    <lineage>
        <taxon>Eukaryota</taxon>
        <taxon>Viridiplantae</taxon>
        <taxon>Streptophyta</taxon>
        <taxon>Embryophyta</taxon>
        <taxon>Tracheophyta</taxon>
        <taxon>Spermatophyta</taxon>
        <taxon>Magnoliopsida</taxon>
        <taxon>eudicotyledons</taxon>
        <taxon>Gunneridae</taxon>
        <taxon>Pentapetalae</taxon>
        <taxon>rosids</taxon>
        <taxon>malvids</taxon>
        <taxon>Brassicales</taxon>
        <taxon>Brassicaceae</taxon>
        <taxon>Brassiceae</taxon>
        <taxon>Brassica</taxon>
    </lineage>
</organism>
<evidence type="ECO:0000256" key="1">
    <source>
        <dbReference type="SAM" id="MobiDB-lite"/>
    </source>
</evidence>
<comment type="caution">
    <text evidence="2">The sequence shown here is derived from an EMBL/GenBank/DDBJ whole genome shotgun (WGS) entry which is preliminary data.</text>
</comment>
<accession>A0ABQ7CT21</accession>
<sequence length="94" mass="10638">MSHSSSSSFKPEIESKPFTGFSLPGRLLRGRAQLHHGRARRRRQAPARRTIDLSNGGFWGFCTSGPHRFGSFRIGPKSFEFAQRTSRIDPESFD</sequence>
<dbReference type="Proteomes" id="UP000266723">
    <property type="component" value="Unassembled WGS sequence"/>
</dbReference>
<evidence type="ECO:0000313" key="2">
    <source>
        <dbReference type="EMBL" id="KAF3563261.1"/>
    </source>
</evidence>
<dbReference type="EMBL" id="QGKV02000759">
    <property type="protein sequence ID" value="KAF3563261.1"/>
    <property type="molecule type" value="Genomic_DNA"/>
</dbReference>
<name>A0ABQ7CT21_BRACR</name>